<feature type="region of interest" description="Disordered" evidence="1">
    <location>
        <begin position="171"/>
        <end position="200"/>
    </location>
</feature>
<dbReference type="Pfam" id="PF14417">
    <property type="entry name" value="MEDS"/>
    <property type="match status" value="1"/>
</dbReference>
<sequence>MTHRAASSDAPGLESTNGHALHVYDNESVFLDTLEGFVAGGLRRGEAVIVVATSAHLYSLDYRLGTSPVDIQELRDDGSFICIEADTMLASLMVDGRPDEASFNRNIAQLVEKAHAGGRRVRVFGEMVALLWHRGEHEATIELERLWNKLCSRLEFSLLCAYPRSAESAQAFGSVREQHDSGQHDSSRHDCSQPQPATET</sequence>
<comment type="caution">
    <text evidence="3">The sequence shown here is derived from an EMBL/GenBank/DDBJ whole genome shotgun (WGS) entry which is preliminary data.</text>
</comment>
<dbReference type="InterPro" id="IPR025847">
    <property type="entry name" value="MEDS_domain"/>
</dbReference>
<evidence type="ECO:0000259" key="2">
    <source>
        <dbReference type="Pfam" id="PF14417"/>
    </source>
</evidence>
<organism evidence="3 4">
    <name type="scientific">Lysobacter niastensis</name>
    <dbReference type="NCBI Taxonomy" id="380629"/>
    <lineage>
        <taxon>Bacteria</taxon>
        <taxon>Pseudomonadati</taxon>
        <taxon>Pseudomonadota</taxon>
        <taxon>Gammaproteobacteria</taxon>
        <taxon>Lysobacterales</taxon>
        <taxon>Lysobacteraceae</taxon>
        <taxon>Lysobacter</taxon>
    </lineage>
</organism>
<name>A0ABU1WEI3_9GAMM</name>
<feature type="compositionally biased region" description="Basic and acidic residues" evidence="1">
    <location>
        <begin position="176"/>
        <end position="191"/>
    </location>
</feature>
<feature type="domain" description="MEDS" evidence="2">
    <location>
        <begin position="19"/>
        <end position="179"/>
    </location>
</feature>
<evidence type="ECO:0000313" key="3">
    <source>
        <dbReference type="EMBL" id="MDR7136013.1"/>
    </source>
</evidence>
<protein>
    <recommendedName>
        <fullName evidence="2">MEDS domain-containing protein</fullName>
    </recommendedName>
</protein>
<evidence type="ECO:0000313" key="4">
    <source>
        <dbReference type="Proteomes" id="UP001251524"/>
    </source>
</evidence>
<evidence type="ECO:0000256" key="1">
    <source>
        <dbReference type="SAM" id="MobiDB-lite"/>
    </source>
</evidence>
<proteinExistence type="predicted"/>
<keyword evidence="4" id="KW-1185">Reference proteome</keyword>
<dbReference type="RefSeq" id="WP_310064143.1">
    <property type="nucleotide sequence ID" value="NZ_JAVDVY010000003.1"/>
</dbReference>
<dbReference type="Proteomes" id="UP001251524">
    <property type="component" value="Unassembled WGS sequence"/>
</dbReference>
<reference evidence="3 4" key="1">
    <citation type="submission" date="2023-07" db="EMBL/GenBank/DDBJ databases">
        <title>Sorghum-associated microbial communities from plants grown in Nebraska, USA.</title>
        <authorList>
            <person name="Schachtman D."/>
        </authorList>
    </citation>
    <scope>NUCLEOTIDE SEQUENCE [LARGE SCALE GENOMIC DNA]</scope>
    <source>
        <strain evidence="3 4">BE198</strain>
    </source>
</reference>
<gene>
    <name evidence="3" type="ORF">J2X06_003231</name>
</gene>
<accession>A0ABU1WEI3</accession>
<dbReference type="EMBL" id="JAVDVY010000003">
    <property type="protein sequence ID" value="MDR7136013.1"/>
    <property type="molecule type" value="Genomic_DNA"/>
</dbReference>